<dbReference type="SMART" id="SM00710">
    <property type="entry name" value="PbH1"/>
    <property type="match status" value="8"/>
</dbReference>
<proteinExistence type="predicted"/>
<evidence type="ECO:0000313" key="2">
    <source>
        <dbReference type="EMBL" id="CAB3391529.1"/>
    </source>
</evidence>
<evidence type="ECO:0000259" key="1">
    <source>
        <dbReference type="Pfam" id="PF05048"/>
    </source>
</evidence>
<gene>
    <name evidence="2" type="ORF">COOX1_0957</name>
</gene>
<dbReference type="Gene3D" id="2.160.20.10">
    <property type="entry name" value="Single-stranded right-handed beta-helix, Pectin lyase-like"/>
    <property type="match status" value="1"/>
</dbReference>
<dbReference type="InterPro" id="IPR011050">
    <property type="entry name" value="Pectin_lyase_fold/virulence"/>
</dbReference>
<organism evidence="2 3">
    <name type="scientific">Kyrpidia spormannii</name>
    <dbReference type="NCBI Taxonomy" id="2055160"/>
    <lineage>
        <taxon>Bacteria</taxon>
        <taxon>Bacillati</taxon>
        <taxon>Bacillota</taxon>
        <taxon>Bacilli</taxon>
        <taxon>Bacillales</taxon>
        <taxon>Alicyclobacillaceae</taxon>
        <taxon>Kyrpidia</taxon>
    </lineage>
</organism>
<dbReference type="SUPFAM" id="SSF51126">
    <property type="entry name" value="Pectin lyase-like"/>
    <property type="match status" value="1"/>
</dbReference>
<dbReference type="Pfam" id="PF05048">
    <property type="entry name" value="NosD"/>
    <property type="match status" value="1"/>
</dbReference>
<protein>
    <submittedName>
        <fullName evidence="2">ABC transporter substrate-binding protein</fullName>
    </submittedName>
</protein>
<dbReference type="AlphaFoldDB" id="A0A6F9E3U8"/>
<dbReference type="Proteomes" id="UP000502196">
    <property type="component" value="Chromosome"/>
</dbReference>
<dbReference type="InterPro" id="IPR022441">
    <property type="entry name" value="Para_beta_helix_rpt-2"/>
</dbReference>
<dbReference type="InterPro" id="IPR012334">
    <property type="entry name" value="Pectin_lyas_fold"/>
</dbReference>
<reference evidence="2 3" key="1">
    <citation type="submission" date="2020-04" db="EMBL/GenBank/DDBJ databases">
        <authorList>
            <person name="Hogendoorn C."/>
        </authorList>
    </citation>
    <scope>NUCLEOTIDE SEQUENCE [LARGE SCALE GENOMIC DNA]</scope>
    <source>
        <strain evidence="2">COOX1</strain>
    </source>
</reference>
<feature type="domain" description="Periplasmic copper-binding protein NosD beta helix" evidence="1">
    <location>
        <begin position="148"/>
        <end position="334"/>
    </location>
</feature>
<dbReference type="NCBIfam" id="TIGR03804">
    <property type="entry name" value="para_beta_helix"/>
    <property type="match status" value="3"/>
</dbReference>
<name>A0A6F9E3U8_9BACL</name>
<accession>A0A6F9E3U8</accession>
<sequence length="433" mass="46530">MMFGLLVGSVPVHAEEASGGLQAVIDRAPPGSTVKIAPGTYAGPITLVKPMTLLGGPGVRIANGGGGSEDRPLLLVQTSGANVQGVQLEDKLSRPKHATLEVRGDNNVLSDLTISTGSIGIRLQGADGNKIRGVHIQGTGVGRSGGTVFTVGNGIELWNSNDNWVENCRIAKVQDGVYLDTSRRNQVLNNVVQDSHYAVHLMFTGESEISGNRFARNITGVMVMGDDGSRVIGNHIEKQAANVQAQGILVYDSHHCLIAENHVIGNRIGFYVDQASQNRFVDNTIAQNFLGLYMTASRDNDFNGNLWIGNVVQAQAISSRDNRMVGNYWDDLQGVDADGDGRSDLPYQASPFLLALTRAVPAYQIFFQAPGTFVLEQLFAGDTRRWLTDTAPLMKPPDTATASAPPMDKTVPLVSFFLLGLGLYPFLHHRPGV</sequence>
<evidence type="ECO:0000313" key="3">
    <source>
        <dbReference type="Proteomes" id="UP000502196"/>
    </source>
</evidence>
<dbReference type="InterPro" id="IPR007742">
    <property type="entry name" value="NosD_dom"/>
</dbReference>
<dbReference type="InterPro" id="IPR006626">
    <property type="entry name" value="PbH1"/>
</dbReference>
<dbReference type="EMBL" id="LR792683">
    <property type="protein sequence ID" value="CAB3391529.1"/>
    <property type="molecule type" value="Genomic_DNA"/>
</dbReference>